<reference evidence="3" key="1">
    <citation type="journal article" date="2013" name="Science">
        <title>Comparative analysis of bat genomes provides insight into the evolution of flight and immunity.</title>
        <authorList>
            <person name="Zhang G."/>
            <person name="Cowled C."/>
            <person name="Shi Z."/>
            <person name="Huang Z."/>
            <person name="Bishop-Lilly K.A."/>
            <person name="Fang X."/>
            <person name="Wynne J.W."/>
            <person name="Xiong Z."/>
            <person name="Baker M.L."/>
            <person name="Zhao W."/>
            <person name="Tachedjian M."/>
            <person name="Zhu Y."/>
            <person name="Zhou P."/>
            <person name="Jiang X."/>
            <person name="Ng J."/>
            <person name="Yang L."/>
            <person name="Wu L."/>
            <person name="Xiao J."/>
            <person name="Feng Y."/>
            <person name="Chen Y."/>
            <person name="Sun X."/>
            <person name="Zhang Y."/>
            <person name="Marsh G.A."/>
            <person name="Crameri G."/>
            <person name="Broder C.C."/>
            <person name="Frey K.G."/>
            <person name="Wang L.F."/>
            <person name="Wang J."/>
        </authorList>
    </citation>
    <scope>NUCLEOTIDE SEQUENCE [LARGE SCALE GENOMIC DNA]</scope>
</reference>
<evidence type="ECO:0000313" key="3">
    <source>
        <dbReference type="Proteomes" id="UP000010552"/>
    </source>
</evidence>
<protein>
    <submittedName>
        <fullName evidence="2">Uncharacterized protein</fullName>
    </submittedName>
</protein>
<feature type="region of interest" description="Disordered" evidence="1">
    <location>
        <begin position="37"/>
        <end position="118"/>
    </location>
</feature>
<organism evidence="2 3">
    <name type="scientific">Pteropus alecto</name>
    <name type="common">Black flying fox</name>
    <dbReference type="NCBI Taxonomy" id="9402"/>
    <lineage>
        <taxon>Eukaryota</taxon>
        <taxon>Metazoa</taxon>
        <taxon>Chordata</taxon>
        <taxon>Craniata</taxon>
        <taxon>Vertebrata</taxon>
        <taxon>Euteleostomi</taxon>
        <taxon>Mammalia</taxon>
        <taxon>Eutheria</taxon>
        <taxon>Laurasiatheria</taxon>
        <taxon>Chiroptera</taxon>
        <taxon>Yinpterochiroptera</taxon>
        <taxon>Pteropodoidea</taxon>
        <taxon>Pteropodidae</taxon>
        <taxon>Pteropodinae</taxon>
        <taxon>Pteropus</taxon>
    </lineage>
</organism>
<dbReference type="Proteomes" id="UP000010552">
    <property type="component" value="Unassembled WGS sequence"/>
</dbReference>
<keyword evidence="3" id="KW-1185">Reference proteome</keyword>
<evidence type="ECO:0000256" key="1">
    <source>
        <dbReference type="SAM" id="MobiDB-lite"/>
    </source>
</evidence>
<evidence type="ECO:0000313" key="2">
    <source>
        <dbReference type="EMBL" id="ELK07493.1"/>
    </source>
</evidence>
<name>L5KAH7_PTEAL</name>
<accession>L5KAH7</accession>
<dbReference type="EMBL" id="KB030957">
    <property type="protein sequence ID" value="ELK07493.1"/>
    <property type="molecule type" value="Genomic_DNA"/>
</dbReference>
<sequence>MYTAPAVATQRAPLGSQVSLLDTSATSHQALLDGVPHTGSLLKNGHRAAHEGTSIRSGSHHPDCAKRPLSGGAQLPGAVPESGPPHTSMAAKGTGASGLGLPTVSVQTRPPSGRNIQPDAALLQCSPRGGVQCT</sequence>
<dbReference type="AlphaFoldDB" id="L5KAH7"/>
<proteinExistence type="predicted"/>
<dbReference type="InParanoid" id="L5KAH7"/>
<gene>
    <name evidence="2" type="ORF">PAL_GLEAN10004092</name>
</gene>